<gene>
    <name evidence="2" type="ORF">GWA01_10560</name>
</gene>
<dbReference type="GO" id="GO:0005737">
    <property type="term" value="C:cytoplasm"/>
    <property type="evidence" value="ECO:0007669"/>
    <property type="project" value="TreeGrafter"/>
</dbReference>
<dbReference type="PANTHER" id="PTHR48079">
    <property type="entry name" value="PROTEIN YEEZ"/>
    <property type="match status" value="1"/>
</dbReference>
<organism evidence="2 3">
    <name type="scientific">Gluconobacter wancherniae NBRC 103581</name>
    <dbReference type="NCBI Taxonomy" id="656744"/>
    <lineage>
        <taxon>Bacteria</taxon>
        <taxon>Pseudomonadati</taxon>
        <taxon>Pseudomonadota</taxon>
        <taxon>Alphaproteobacteria</taxon>
        <taxon>Acetobacterales</taxon>
        <taxon>Acetobacteraceae</taxon>
        <taxon>Gluconobacter</taxon>
    </lineage>
</organism>
<sequence length="301" mass="32398">MRIFLTGATGFIGARILDELLSSGHEVLGLTRSDSGAQWLRAKGAEVHRGTLEEPESLSAGAAEVDAVIHTAFDHDFSRFVENCEKDRRVIEALGSQLSGSNRPLIITSGTGMGSALPGEKAIENVFNEHSPNPRVASELAGRKLLEQGVNVSVVRLPQVHDTMRQGLLTPYIALARQKGALAYLDDGMNRVAAAHVLDVAALYRLALSKAETGACYHAVAEEGVPVRKIAETLGARLSLPVISLPREKATEHFGWLGMFIGLDLTASSALTRERLGWQPVGPELLTDLKRLDISPDETLP</sequence>
<accession>A0A511AYP1</accession>
<evidence type="ECO:0000259" key="1">
    <source>
        <dbReference type="Pfam" id="PF01370"/>
    </source>
</evidence>
<dbReference type="SUPFAM" id="SSF51735">
    <property type="entry name" value="NAD(P)-binding Rossmann-fold domains"/>
    <property type="match status" value="1"/>
</dbReference>
<comment type="caution">
    <text evidence="2">The sequence shown here is derived from an EMBL/GenBank/DDBJ whole genome shotgun (WGS) entry which is preliminary data.</text>
</comment>
<evidence type="ECO:0000313" key="3">
    <source>
        <dbReference type="Proteomes" id="UP000321230"/>
    </source>
</evidence>
<dbReference type="AlphaFoldDB" id="A0A511AYP1"/>
<name>A0A511AYP1_9PROT</name>
<dbReference type="EMBL" id="BJUZ01000001">
    <property type="protein sequence ID" value="GEK93286.1"/>
    <property type="molecule type" value="Genomic_DNA"/>
</dbReference>
<dbReference type="RefSeq" id="WP_146794699.1">
    <property type="nucleotide sequence ID" value="NZ_BARC01000011.1"/>
</dbReference>
<dbReference type="Proteomes" id="UP000321230">
    <property type="component" value="Unassembled WGS sequence"/>
</dbReference>
<dbReference type="InterPro" id="IPR051783">
    <property type="entry name" value="NAD(P)-dependent_oxidoreduct"/>
</dbReference>
<dbReference type="InterPro" id="IPR001509">
    <property type="entry name" value="Epimerase_deHydtase"/>
</dbReference>
<protein>
    <submittedName>
        <fullName evidence="2">NAD-dependent dehydratase</fullName>
    </submittedName>
</protein>
<dbReference type="GO" id="GO:0004029">
    <property type="term" value="F:aldehyde dehydrogenase (NAD+) activity"/>
    <property type="evidence" value="ECO:0007669"/>
    <property type="project" value="TreeGrafter"/>
</dbReference>
<feature type="domain" description="NAD-dependent epimerase/dehydratase" evidence="1">
    <location>
        <begin position="3"/>
        <end position="217"/>
    </location>
</feature>
<dbReference type="OrthoDB" id="9787292at2"/>
<dbReference type="CDD" id="cd05262">
    <property type="entry name" value="SDR_a7"/>
    <property type="match status" value="1"/>
</dbReference>
<keyword evidence="3" id="KW-1185">Reference proteome</keyword>
<evidence type="ECO:0000313" key="2">
    <source>
        <dbReference type="EMBL" id="GEK93286.1"/>
    </source>
</evidence>
<reference evidence="2 3" key="1">
    <citation type="submission" date="2019-07" db="EMBL/GenBank/DDBJ databases">
        <title>Whole genome shotgun sequence of Gluconobacter wancherniae NBRC 103581.</title>
        <authorList>
            <person name="Hosoyama A."/>
            <person name="Uohara A."/>
            <person name="Ohji S."/>
            <person name="Ichikawa N."/>
        </authorList>
    </citation>
    <scope>NUCLEOTIDE SEQUENCE [LARGE SCALE GENOMIC DNA]</scope>
    <source>
        <strain evidence="2 3">NBRC 103581</strain>
    </source>
</reference>
<dbReference type="PANTHER" id="PTHR48079:SF9">
    <property type="entry name" value="PUTATIVE-RELATED"/>
    <property type="match status" value="1"/>
</dbReference>
<dbReference type="Gene3D" id="3.40.50.720">
    <property type="entry name" value="NAD(P)-binding Rossmann-like Domain"/>
    <property type="match status" value="1"/>
</dbReference>
<dbReference type="InterPro" id="IPR036291">
    <property type="entry name" value="NAD(P)-bd_dom_sf"/>
</dbReference>
<proteinExistence type="predicted"/>
<dbReference type="Pfam" id="PF01370">
    <property type="entry name" value="Epimerase"/>
    <property type="match status" value="1"/>
</dbReference>